<reference evidence="5" key="1">
    <citation type="submission" date="2022-03" db="EMBL/GenBank/DDBJ databases">
        <authorList>
            <person name="Martin C."/>
        </authorList>
    </citation>
    <scope>NUCLEOTIDE SEQUENCE</scope>
</reference>
<evidence type="ECO:0000256" key="3">
    <source>
        <dbReference type="ARBA" id="ARBA00023014"/>
    </source>
</evidence>
<comment type="caution">
    <text evidence="5">The sequence shown here is derived from an EMBL/GenBank/DDBJ whole genome shotgun (WGS) entry which is preliminary data.</text>
</comment>
<dbReference type="SUPFAM" id="SSF52833">
    <property type="entry name" value="Thioredoxin-like"/>
    <property type="match status" value="3"/>
</dbReference>
<dbReference type="PANTHER" id="PTHR10293">
    <property type="entry name" value="GLUTAREDOXIN FAMILY MEMBER"/>
    <property type="match status" value="1"/>
</dbReference>
<dbReference type="PROSITE" id="PS51352">
    <property type="entry name" value="THIOREDOXIN_2"/>
    <property type="match status" value="1"/>
</dbReference>
<dbReference type="GO" id="GO:0006879">
    <property type="term" value="P:intracellular iron ion homeostasis"/>
    <property type="evidence" value="ECO:0007669"/>
    <property type="project" value="TreeGrafter"/>
</dbReference>
<name>A0A8S4Q7T1_OWEFU</name>
<proteinExistence type="predicted"/>
<dbReference type="InterPro" id="IPR004480">
    <property type="entry name" value="Monothiol_GRX-rel"/>
</dbReference>
<dbReference type="FunFam" id="3.40.30.10:FF:000092">
    <property type="entry name" value="Monothiol glutaredoxin"/>
    <property type="match status" value="1"/>
</dbReference>
<dbReference type="GO" id="GO:0051536">
    <property type="term" value="F:iron-sulfur cluster binding"/>
    <property type="evidence" value="ECO:0007669"/>
    <property type="project" value="UniProtKB-KW"/>
</dbReference>
<dbReference type="GO" id="GO:0005829">
    <property type="term" value="C:cytosol"/>
    <property type="evidence" value="ECO:0007669"/>
    <property type="project" value="TreeGrafter"/>
</dbReference>
<gene>
    <name evidence="5" type="ORF">OFUS_LOCUS26538</name>
</gene>
<dbReference type="NCBIfam" id="TIGR00365">
    <property type="entry name" value="Grx4 family monothiol glutaredoxin"/>
    <property type="match status" value="1"/>
</dbReference>
<keyword evidence="2" id="KW-0408">Iron</keyword>
<accession>A0A8S4Q7T1</accession>
<dbReference type="InterPro" id="IPR036249">
    <property type="entry name" value="Thioredoxin-like_sf"/>
</dbReference>
<protein>
    <recommendedName>
        <fullName evidence="4">Thioredoxin domain-containing protein</fullName>
    </recommendedName>
</protein>
<keyword evidence="6" id="KW-1185">Reference proteome</keyword>
<dbReference type="Pfam" id="PF00085">
    <property type="entry name" value="Thioredoxin"/>
    <property type="match status" value="1"/>
</dbReference>
<feature type="domain" description="Thioredoxin" evidence="4">
    <location>
        <begin position="1"/>
        <end position="109"/>
    </location>
</feature>
<dbReference type="FunFam" id="3.40.30.10:FF:000012">
    <property type="entry name" value="Monothiol glutaredoxin"/>
    <property type="match status" value="1"/>
</dbReference>
<dbReference type="InterPro" id="IPR002109">
    <property type="entry name" value="Glutaredoxin"/>
</dbReference>
<dbReference type="Pfam" id="PF00462">
    <property type="entry name" value="Glutaredoxin"/>
    <property type="match status" value="1"/>
</dbReference>
<dbReference type="InterPro" id="IPR033658">
    <property type="entry name" value="GRX_PICOT-like"/>
</dbReference>
<keyword evidence="3" id="KW-0411">Iron-sulfur</keyword>
<dbReference type="Proteomes" id="UP000749559">
    <property type="component" value="Unassembled WGS sequence"/>
</dbReference>
<dbReference type="InterPro" id="IPR013766">
    <property type="entry name" value="Thioredoxin_domain"/>
</dbReference>
<dbReference type="PROSITE" id="PS51354">
    <property type="entry name" value="GLUTAREDOXIN_2"/>
    <property type="match status" value="2"/>
</dbReference>
<sequence length="267" mass="29970">MVFTEISSSSDFNRLYEESKSQLLVVHFWASWSKQCVHMNEVLSTIAAEEKFQNVAFTKVEAETYPEISQKFNIAAVPTFIFIKNTTEVDRLDGADAPELSKKVEKHANSTITLPSQPAAPVQDLNTRLKTLINSAPCMVFMKGVPDQPRCGFSKTLMQILRDNSIKFSSFNILEDEEVRQGLKKFSDWPTYPQVYVNGELIGGLDIIKEMAESGSLLESMPKQESLNDRLKSLINQSDVVLFMKGDPETPRCGFSKQTIAILDETG</sequence>
<evidence type="ECO:0000256" key="1">
    <source>
        <dbReference type="ARBA" id="ARBA00022723"/>
    </source>
</evidence>
<evidence type="ECO:0000313" key="5">
    <source>
        <dbReference type="EMBL" id="CAH1802899.1"/>
    </source>
</evidence>
<dbReference type="Gene3D" id="3.40.30.10">
    <property type="entry name" value="Glutaredoxin"/>
    <property type="match status" value="3"/>
</dbReference>
<evidence type="ECO:0000313" key="6">
    <source>
        <dbReference type="Proteomes" id="UP000749559"/>
    </source>
</evidence>
<dbReference type="GO" id="GO:0046872">
    <property type="term" value="F:metal ion binding"/>
    <property type="evidence" value="ECO:0007669"/>
    <property type="project" value="UniProtKB-KW"/>
</dbReference>
<dbReference type="GO" id="GO:0005634">
    <property type="term" value="C:nucleus"/>
    <property type="evidence" value="ECO:0007669"/>
    <property type="project" value="TreeGrafter"/>
</dbReference>
<dbReference type="CDD" id="cd03028">
    <property type="entry name" value="GRX_PICOT_like"/>
    <property type="match status" value="1"/>
</dbReference>
<dbReference type="PANTHER" id="PTHR10293:SF73">
    <property type="entry name" value="GLUTAREDOXIN-3"/>
    <property type="match status" value="1"/>
</dbReference>
<organism evidence="5 6">
    <name type="scientific">Owenia fusiformis</name>
    <name type="common">Polychaete worm</name>
    <dbReference type="NCBI Taxonomy" id="6347"/>
    <lineage>
        <taxon>Eukaryota</taxon>
        <taxon>Metazoa</taxon>
        <taxon>Spiralia</taxon>
        <taxon>Lophotrochozoa</taxon>
        <taxon>Annelida</taxon>
        <taxon>Polychaeta</taxon>
        <taxon>Sedentaria</taxon>
        <taxon>Canalipalpata</taxon>
        <taxon>Sabellida</taxon>
        <taxon>Oweniida</taxon>
        <taxon>Oweniidae</taxon>
        <taxon>Owenia</taxon>
    </lineage>
</organism>
<dbReference type="AlphaFoldDB" id="A0A8S4Q7T1"/>
<evidence type="ECO:0000259" key="4">
    <source>
        <dbReference type="PROSITE" id="PS51352"/>
    </source>
</evidence>
<dbReference type="CDD" id="cd02984">
    <property type="entry name" value="TRX_PICOT"/>
    <property type="match status" value="1"/>
</dbReference>
<dbReference type="EMBL" id="CAIIXF020000160">
    <property type="protein sequence ID" value="CAH1802899.1"/>
    <property type="molecule type" value="Genomic_DNA"/>
</dbReference>
<keyword evidence="1" id="KW-0479">Metal-binding</keyword>
<evidence type="ECO:0000256" key="2">
    <source>
        <dbReference type="ARBA" id="ARBA00023004"/>
    </source>
</evidence>
<feature type="non-terminal residue" evidence="5">
    <location>
        <position position="267"/>
    </location>
</feature>
<dbReference type="OrthoDB" id="415696at2759"/>